<gene>
    <name evidence="8" type="ORF">TGRUB_250750</name>
</gene>
<dbReference type="PANTHER" id="PTHR45904:SF2">
    <property type="entry name" value="TRNA (URACIL-5-)-METHYLTRANSFERASE HOMOLOG A"/>
    <property type="match status" value="1"/>
</dbReference>
<dbReference type="GO" id="GO:0032259">
    <property type="term" value="P:methylation"/>
    <property type="evidence" value="ECO:0007669"/>
    <property type="project" value="UniProtKB-KW"/>
</dbReference>
<feature type="binding site" evidence="4">
    <location>
        <position position="755"/>
    </location>
    <ligand>
        <name>S-adenosyl-L-methionine</name>
        <dbReference type="ChEBI" id="CHEBI:59789"/>
    </ligand>
</feature>
<feature type="active site" description="Nucleophile" evidence="4">
    <location>
        <position position="917"/>
    </location>
</feature>
<dbReference type="OrthoDB" id="10250660at2759"/>
<dbReference type="Pfam" id="PF05958">
    <property type="entry name" value="tRNA_U5-meth_tr"/>
    <property type="match status" value="1"/>
</dbReference>
<evidence type="ECO:0000256" key="6">
    <source>
        <dbReference type="SAM" id="MobiDB-lite"/>
    </source>
</evidence>
<dbReference type="VEuPathDB" id="ToxoDB:TGRUB_250750"/>
<dbReference type="InterPro" id="IPR030390">
    <property type="entry name" value="MeTrfase_TrmA_AS"/>
</dbReference>
<feature type="compositionally biased region" description="Basic and acidic residues" evidence="6">
    <location>
        <begin position="1034"/>
        <end position="1045"/>
    </location>
</feature>
<dbReference type="Gene3D" id="3.40.50.150">
    <property type="entry name" value="Vaccinia Virus protein VP39"/>
    <property type="match status" value="1"/>
</dbReference>
<evidence type="ECO:0000256" key="2">
    <source>
        <dbReference type="ARBA" id="ARBA00022679"/>
    </source>
</evidence>
<keyword evidence="1 4" id="KW-0489">Methyltransferase</keyword>
<protein>
    <submittedName>
        <fullName evidence="8">tRNA (Uracil-5-)-methyltransferase</fullName>
        <ecNumber evidence="8">2.1.1.35</ecNumber>
    </submittedName>
</protein>
<dbReference type="AlphaFoldDB" id="A0A086LM40"/>
<feature type="compositionally biased region" description="Basic and acidic residues" evidence="6">
    <location>
        <begin position="620"/>
        <end position="636"/>
    </location>
</feature>
<dbReference type="EMBL" id="AFYV02002764">
    <property type="protein sequence ID" value="KFG57708.1"/>
    <property type="molecule type" value="Genomic_DNA"/>
</dbReference>
<feature type="compositionally biased region" description="Basic and acidic residues" evidence="6">
    <location>
        <begin position="311"/>
        <end position="321"/>
    </location>
</feature>
<feature type="binding site" evidence="4">
    <location>
        <position position="837"/>
    </location>
    <ligand>
        <name>S-adenosyl-L-methionine</name>
        <dbReference type="ChEBI" id="CHEBI:59789"/>
    </ligand>
</feature>
<evidence type="ECO:0000256" key="3">
    <source>
        <dbReference type="ARBA" id="ARBA00022691"/>
    </source>
</evidence>
<organism evidence="8 9">
    <name type="scientific">Toxoplasma gondii RUB</name>
    <dbReference type="NCBI Taxonomy" id="935652"/>
    <lineage>
        <taxon>Eukaryota</taxon>
        <taxon>Sar</taxon>
        <taxon>Alveolata</taxon>
        <taxon>Apicomplexa</taxon>
        <taxon>Conoidasida</taxon>
        <taxon>Coccidia</taxon>
        <taxon>Eucoccidiorida</taxon>
        <taxon>Eimeriorina</taxon>
        <taxon>Sarcocystidae</taxon>
        <taxon>Toxoplasma</taxon>
    </lineage>
</organism>
<feature type="compositionally biased region" description="Basic and acidic residues" evidence="6">
    <location>
        <begin position="1001"/>
        <end position="1011"/>
    </location>
</feature>
<evidence type="ECO:0000256" key="1">
    <source>
        <dbReference type="ARBA" id="ARBA00022603"/>
    </source>
</evidence>
<dbReference type="PROSITE" id="PS51687">
    <property type="entry name" value="SAM_MT_RNA_M5U"/>
    <property type="match status" value="1"/>
</dbReference>
<dbReference type="GO" id="GO:0043527">
    <property type="term" value="C:tRNA methyltransferase complex"/>
    <property type="evidence" value="ECO:0007669"/>
    <property type="project" value="UniProtKB-ARBA"/>
</dbReference>
<dbReference type="GO" id="GO:0006396">
    <property type="term" value="P:RNA processing"/>
    <property type="evidence" value="ECO:0007669"/>
    <property type="project" value="InterPro"/>
</dbReference>
<feature type="compositionally biased region" description="Low complexity" evidence="6">
    <location>
        <begin position="108"/>
        <end position="118"/>
    </location>
</feature>
<dbReference type="SUPFAM" id="SSF53335">
    <property type="entry name" value="S-adenosyl-L-methionine-dependent methyltransferases"/>
    <property type="match status" value="1"/>
</dbReference>
<comment type="similarity">
    <text evidence="4">Belongs to the class I-like SAM-binding methyltransferase superfamily. RNA M5U methyltransferase family.</text>
</comment>
<feature type="active site" evidence="5">
    <location>
        <position position="917"/>
    </location>
</feature>
<dbReference type="PANTHER" id="PTHR45904">
    <property type="entry name" value="TRNA (URACIL-5-)-METHYLTRANSFERASE"/>
    <property type="match status" value="1"/>
</dbReference>
<dbReference type="Pfam" id="PF01170">
    <property type="entry name" value="UPF0020"/>
    <property type="match status" value="1"/>
</dbReference>
<dbReference type="InterPro" id="IPR045850">
    <property type="entry name" value="TRM2_met"/>
</dbReference>
<feature type="compositionally biased region" description="Basic and acidic residues" evidence="6">
    <location>
        <begin position="805"/>
        <end position="826"/>
    </location>
</feature>
<feature type="region of interest" description="Disordered" evidence="6">
    <location>
        <begin position="272"/>
        <end position="323"/>
    </location>
</feature>
<dbReference type="Proteomes" id="UP000028834">
    <property type="component" value="Unassembled WGS sequence"/>
</dbReference>
<accession>A0A086LM40</accession>
<keyword evidence="3 4" id="KW-0949">S-adenosyl-L-methionine</keyword>
<feature type="compositionally biased region" description="Gly residues" evidence="6">
    <location>
        <begin position="119"/>
        <end position="137"/>
    </location>
</feature>
<dbReference type="InterPro" id="IPR000241">
    <property type="entry name" value="RlmKL-like_Mtase"/>
</dbReference>
<feature type="domain" description="Ribosomal RNA large subunit methyltransferase K/L-like methyltransferase" evidence="7">
    <location>
        <begin position="777"/>
        <end position="869"/>
    </location>
</feature>
<evidence type="ECO:0000259" key="7">
    <source>
        <dbReference type="Pfam" id="PF01170"/>
    </source>
</evidence>
<feature type="region of interest" description="Disordered" evidence="6">
    <location>
        <begin position="442"/>
        <end position="502"/>
    </location>
</feature>
<evidence type="ECO:0000256" key="4">
    <source>
        <dbReference type="PROSITE-ProRule" id="PRU01024"/>
    </source>
</evidence>
<proteinExistence type="inferred from homology"/>
<feature type="region of interest" description="Disordered" evidence="6">
    <location>
        <begin position="805"/>
        <end position="829"/>
    </location>
</feature>
<feature type="region of interest" description="Disordered" evidence="6">
    <location>
        <begin position="1001"/>
        <end position="1116"/>
    </location>
</feature>
<feature type="binding site" evidence="4">
    <location>
        <position position="889"/>
    </location>
    <ligand>
        <name>S-adenosyl-L-methionine</name>
        <dbReference type="ChEBI" id="CHEBI:59789"/>
    </ligand>
</feature>
<sequence length="1116" mass="121208">MESSQPAEAARPRRCHLACRAWSGLKQEKLATWMAQQKLPFLQLDKKHQAAWAFIDFASKEQEDAFTALLSNVFFKRERIQIHPAHPRATVSSPAPPKDPASPGLARGAGASSPHASGSSGGGSEKRTGGGGGGGDGEGGDRTKPKRRRRGQGSWGASEHTESCGLPATNADSSGAGEPPHVCGWRPGSPKPRIPSLLEIQRKRGPSKHSPLGEEPEDEAGDGADTVAQRTTPLMRFSYQDQLEMKRTYLRTHIRQLTRAVYTAALQMGFPGLSRDSERQEGGEEEDHQSPAEPTTQVYRHSDDEGGAARPDADAKTEGKEQSLPWFHPQVAKRWNGCEVLPTVASPPAGRLGYRNKCEFTIGYTHEVEDSYDEKLHQCIRLLCERQKAAALVPQLQQDIDGDEPWCTVLQHKPRHCLVAVASQAHSQGDKPRGLFLRAAGEPENLGRGDAGDSRGATAVAESNAGPADATTETESQGDTALAGKPEETVSPGNDQEHKRRIGRWMVTEKEYETYLAHRARVCVGFVKRVKEQQPLVAPASGSLLVSHAMQELCVELQAIIHRSPFPVYNRRTQKGVWRLLMVRSSEAYRELQVLVQVKSFASPNSRELRCGPLCARGRRREDKKGDSPDVGKKDLLLPAPSPGESPHAPNGHNVRSAALAPASECGVEAESATPDGKKETDDCCRRACIQALVDGLANKQFDGFTVRSVFLEESDAAADCIDPAHPTEKIWGADFLTQKVAGLDFSVGPHSFFQTNTVTCGLLYQTALNYVWPLPRDTPFVDVCSGTGTIALCAAAALLEETGERRVETPKATEESGERDTERGNEPSFPRVVGIEMVEEAVRHAKENADRNHMAKYVDFICGKAEDVLPQLLQDRYRGCTNLAAIVDPPRAGLHSRVLDAILDFQPIKRLVYVSCNPTSMVANCIKLCTPSPSNRDPFVPMQAVAVDMFPHTLHCEGVLLLCRLSDVAKCRRELATKARESPARVQEVLRAVEAESDRNRFADNARGRTAEPTAKDSPGQRCAGSRTRRRLHAETEELLKGVDEAEDAGTAKGRSGRSSGGGGPATRAAYSDEDTLAGDSGDIASGKRRREPINDREESSAAVGISAASNPLLG</sequence>
<dbReference type="InterPro" id="IPR029063">
    <property type="entry name" value="SAM-dependent_MTases_sf"/>
</dbReference>
<dbReference type="PROSITE" id="PS01230">
    <property type="entry name" value="TRMA_1"/>
    <property type="match status" value="1"/>
</dbReference>
<feature type="region of interest" description="Disordered" evidence="6">
    <location>
        <begin position="619"/>
        <end position="655"/>
    </location>
</feature>
<evidence type="ECO:0000256" key="5">
    <source>
        <dbReference type="PROSITE-ProRule" id="PRU10015"/>
    </source>
</evidence>
<comment type="caution">
    <text evidence="4">Lacks conserved residue(s) required for the propagation of feature annotation.</text>
</comment>
<dbReference type="GO" id="GO:0003723">
    <property type="term" value="F:RNA binding"/>
    <property type="evidence" value="ECO:0007669"/>
    <property type="project" value="TreeGrafter"/>
</dbReference>
<dbReference type="GO" id="GO:0030697">
    <property type="term" value="F:tRNA (uracil(54)-C5)-methyltransferase activity, S-adenosyl methionine-dependent"/>
    <property type="evidence" value="ECO:0007669"/>
    <property type="project" value="UniProtKB-EC"/>
</dbReference>
<feature type="region of interest" description="Disordered" evidence="6">
    <location>
        <begin position="85"/>
        <end position="224"/>
    </location>
</feature>
<dbReference type="InterPro" id="IPR010280">
    <property type="entry name" value="U5_MeTrfase_fam"/>
</dbReference>
<keyword evidence="2 4" id="KW-0808">Transferase</keyword>
<feature type="compositionally biased region" description="Low complexity" evidence="6">
    <location>
        <begin position="1050"/>
        <end position="1059"/>
    </location>
</feature>
<reference evidence="8 9" key="1">
    <citation type="submission" date="2014-05" db="EMBL/GenBank/DDBJ databases">
        <authorList>
            <person name="Sibley D."/>
            <person name="Venepally P."/>
            <person name="Karamycheva S."/>
            <person name="Hadjithomas M."/>
            <person name="Khan A."/>
            <person name="Brunk B."/>
            <person name="Roos D."/>
            <person name="Caler E."/>
            <person name="Lorenzi H."/>
        </authorList>
    </citation>
    <scope>NUCLEOTIDE SEQUENCE [LARGE SCALE GENOMIC DNA]</scope>
    <source>
        <strain evidence="8 9">RUB</strain>
    </source>
</reference>
<evidence type="ECO:0000313" key="9">
    <source>
        <dbReference type="Proteomes" id="UP000028834"/>
    </source>
</evidence>
<dbReference type="EC" id="2.1.1.35" evidence="8"/>
<evidence type="ECO:0000313" key="8">
    <source>
        <dbReference type="EMBL" id="KFG57708.1"/>
    </source>
</evidence>
<name>A0A086LM40_TOXGO</name>
<comment type="caution">
    <text evidence="8">The sequence shown here is derived from an EMBL/GenBank/DDBJ whole genome shotgun (WGS) entry which is preliminary data.</text>
</comment>